<accession>T1A860</accession>
<gene>
    <name evidence="3" type="ORF">B1B_10393</name>
</gene>
<dbReference type="InterPro" id="IPR050740">
    <property type="entry name" value="Aldehyde_DH_Superfamily"/>
</dbReference>
<dbReference type="EC" id="1.-.-.-" evidence="3"/>
<dbReference type="InterPro" id="IPR015590">
    <property type="entry name" value="Aldehyde_DH_dom"/>
</dbReference>
<reference evidence="3" key="2">
    <citation type="journal article" date="2014" name="ISME J.">
        <title>Microbial stratification in low pH oxic and suboxic macroscopic growths along an acid mine drainage.</title>
        <authorList>
            <person name="Mendez-Garcia C."/>
            <person name="Mesa V."/>
            <person name="Sprenger R.R."/>
            <person name="Richter M."/>
            <person name="Diez M.S."/>
            <person name="Solano J."/>
            <person name="Bargiela R."/>
            <person name="Golyshina O.V."/>
            <person name="Manteca A."/>
            <person name="Ramos J.L."/>
            <person name="Gallego J.R."/>
            <person name="Llorente I."/>
            <person name="Martins Dos Santos V.A."/>
            <person name="Jensen O.N."/>
            <person name="Pelaez A.I."/>
            <person name="Sanchez J."/>
            <person name="Ferrer M."/>
        </authorList>
    </citation>
    <scope>NUCLEOTIDE SEQUENCE</scope>
</reference>
<feature type="non-terminal residue" evidence="3">
    <location>
        <position position="107"/>
    </location>
</feature>
<dbReference type="Gene3D" id="3.40.605.10">
    <property type="entry name" value="Aldehyde Dehydrogenase, Chain A, domain 1"/>
    <property type="match status" value="1"/>
</dbReference>
<dbReference type="GO" id="GO:0004777">
    <property type="term" value="F:succinate-semialdehyde dehydrogenase (NAD+) activity"/>
    <property type="evidence" value="ECO:0007669"/>
    <property type="project" value="TreeGrafter"/>
</dbReference>
<evidence type="ECO:0000259" key="2">
    <source>
        <dbReference type="Pfam" id="PF00171"/>
    </source>
</evidence>
<reference evidence="3" key="1">
    <citation type="submission" date="2013-08" db="EMBL/GenBank/DDBJ databases">
        <authorList>
            <person name="Mendez C."/>
            <person name="Richter M."/>
            <person name="Ferrer M."/>
            <person name="Sanchez J."/>
        </authorList>
    </citation>
    <scope>NUCLEOTIDE SEQUENCE</scope>
</reference>
<proteinExistence type="predicted"/>
<evidence type="ECO:0000313" key="3">
    <source>
        <dbReference type="EMBL" id="EQD53177.1"/>
    </source>
</evidence>
<dbReference type="InterPro" id="IPR016161">
    <property type="entry name" value="Ald_DH/histidinol_DH"/>
</dbReference>
<keyword evidence="1 3" id="KW-0560">Oxidoreductase</keyword>
<evidence type="ECO:0000256" key="1">
    <source>
        <dbReference type="ARBA" id="ARBA00023002"/>
    </source>
</evidence>
<dbReference type="EMBL" id="AUZY01006803">
    <property type="protein sequence ID" value="EQD53177.1"/>
    <property type="molecule type" value="Genomic_DNA"/>
</dbReference>
<dbReference type="Pfam" id="PF00171">
    <property type="entry name" value="Aldedh"/>
    <property type="match status" value="1"/>
</dbReference>
<sequence>MSETGAQSFLLDNRPVAADGRSTFTVTDPADGTTVAQVVRATSDDARAALESSARTQPAWEAIGATARAKVLREAAGRLRARAEELALTMTREMGKVMVESRSEVEG</sequence>
<name>T1A860_9ZZZZ</name>
<dbReference type="AlphaFoldDB" id="T1A860"/>
<dbReference type="GO" id="GO:0009450">
    <property type="term" value="P:gamma-aminobutyric acid catabolic process"/>
    <property type="evidence" value="ECO:0007669"/>
    <property type="project" value="TreeGrafter"/>
</dbReference>
<dbReference type="PANTHER" id="PTHR43353:SF5">
    <property type="entry name" value="SUCCINATE-SEMIALDEHYDE DEHYDROGENASE, MITOCHONDRIAL"/>
    <property type="match status" value="1"/>
</dbReference>
<feature type="domain" description="Aldehyde dehydrogenase" evidence="2">
    <location>
        <begin position="19"/>
        <end position="106"/>
    </location>
</feature>
<dbReference type="InterPro" id="IPR016162">
    <property type="entry name" value="Ald_DH_N"/>
</dbReference>
<dbReference type="SUPFAM" id="SSF53720">
    <property type="entry name" value="ALDH-like"/>
    <property type="match status" value="1"/>
</dbReference>
<dbReference type="PANTHER" id="PTHR43353">
    <property type="entry name" value="SUCCINATE-SEMIALDEHYDE DEHYDROGENASE, MITOCHONDRIAL"/>
    <property type="match status" value="1"/>
</dbReference>
<protein>
    <submittedName>
        <fullName evidence="3">Aldehyde dehydrogenase domain protein</fullName>
        <ecNumber evidence="3">1.-.-.-</ecNumber>
    </submittedName>
</protein>
<organism evidence="3">
    <name type="scientific">mine drainage metagenome</name>
    <dbReference type="NCBI Taxonomy" id="410659"/>
    <lineage>
        <taxon>unclassified sequences</taxon>
        <taxon>metagenomes</taxon>
        <taxon>ecological metagenomes</taxon>
    </lineage>
</organism>
<comment type="caution">
    <text evidence="3">The sequence shown here is derived from an EMBL/GenBank/DDBJ whole genome shotgun (WGS) entry which is preliminary data.</text>
</comment>